<feature type="non-terminal residue" evidence="1">
    <location>
        <position position="67"/>
    </location>
</feature>
<organism evidence="1 2">
    <name type="scientific">Rhizopogon vinicolor AM-OR11-026</name>
    <dbReference type="NCBI Taxonomy" id="1314800"/>
    <lineage>
        <taxon>Eukaryota</taxon>
        <taxon>Fungi</taxon>
        <taxon>Dikarya</taxon>
        <taxon>Basidiomycota</taxon>
        <taxon>Agaricomycotina</taxon>
        <taxon>Agaricomycetes</taxon>
        <taxon>Agaricomycetidae</taxon>
        <taxon>Boletales</taxon>
        <taxon>Suillineae</taxon>
        <taxon>Rhizopogonaceae</taxon>
        <taxon>Rhizopogon</taxon>
    </lineage>
</organism>
<evidence type="ECO:0000313" key="1">
    <source>
        <dbReference type="EMBL" id="OAX33384.1"/>
    </source>
</evidence>
<reference evidence="1 2" key="1">
    <citation type="submission" date="2016-06" db="EMBL/GenBank/DDBJ databases">
        <title>Comparative genomics of the ectomycorrhizal sister species Rhizopogon vinicolor and Rhizopogon vesiculosus (Basidiomycota: Boletales) reveals a divergence of the mating type B locus.</title>
        <authorList>
            <consortium name="DOE Joint Genome Institute"/>
            <person name="Mujic A.B."/>
            <person name="Kuo A."/>
            <person name="Tritt A."/>
            <person name="Lipzen A."/>
            <person name="Chen C."/>
            <person name="Johnson J."/>
            <person name="Sharma A."/>
            <person name="Barry K."/>
            <person name="Grigoriev I.V."/>
            <person name="Spatafora J.W."/>
        </authorList>
    </citation>
    <scope>NUCLEOTIDE SEQUENCE [LARGE SCALE GENOMIC DNA]</scope>
    <source>
        <strain evidence="1 2">AM-OR11-026</strain>
    </source>
</reference>
<protein>
    <submittedName>
        <fullName evidence="1">Uncharacterized protein</fullName>
    </submittedName>
</protein>
<dbReference type="EMBL" id="KV448779">
    <property type="protein sequence ID" value="OAX33384.1"/>
    <property type="molecule type" value="Genomic_DNA"/>
</dbReference>
<gene>
    <name evidence="1" type="ORF">K503DRAFT_677079</name>
</gene>
<dbReference type="InParanoid" id="A0A1B7ML95"/>
<evidence type="ECO:0000313" key="2">
    <source>
        <dbReference type="Proteomes" id="UP000092154"/>
    </source>
</evidence>
<keyword evidence="2" id="KW-1185">Reference proteome</keyword>
<dbReference type="AlphaFoldDB" id="A0A1B7ML95"/>
<sequence length="67" mass="7822">VLIRWTAQYLAFRRLLDLKTTLDILAKQRRERGSDAKIVTGDAASRRKAREMLELSEDPLMWHVLAK</sequence>
<dbReference type="Proteomes" id="UP000092154">
    <property type="component" value="Unassembled WGS sequence"/>
</dbReference>
<feature type="non-terminal residue" evidence="1">
    <location>
        <position position="1"/>
    </location>
</feature>
<name>A0A1B7ML95_9AGAM</name>
<accession>A0A1B7ML95</accession>
<dbReference type="OrthoDB" id="3270520at2759"/>
<proteinExistence type="predicted"/>